<name>A0ABU6US14_9FABA</name>
<proteinExistence type="predicted"/>
<keyword evidence="2" id="KW-1185">Reference proteome</keyword>
<gene>
    <name evidence="1" type="ORF">PIB30_086642</name>
</gene>
<sequence>GRGRGFPARVLATASRGFCPIPVPTEKILRLWVSIRGVFRRDPRGVKNFDTPRQNF</sequence>
<protein>
    <submittedName>
        <fullName evidence="1">Uncharacterized protein</fullName>
    </submittedName>
</protein>
<dbReference type="EMBL" id="JASCZI010122321">
    <property type="protein sequence ID" value="MED6164115.1"/>
    <property type="molecule type" value="Genomic_DNA"/>
</dbReference>
<organism evidence="1 2">
    <name type="scientific">Stylosanthes scabra</name>
    <dbReference type="NCBI Taxonomy" id="79078"/>
    <lineage>
        <taxon>Eukaryota</taxon>
        <taxon>Viridiplantae</taxon>
        <taxon>Streptophyta</taxon>
        <taxon>Embryophyta</taxon>
        <taxon>Tracheophyta</taxon>
        <taxon>Spermatophyta</taxon>
        <taxon>Magnoliopsida</taxon>
        <taxon>eudicotyledons</taxon>
        <taxon>Gunneridae</taxon>
        <taxon>Pentapetalae</taxon>
        <taxon>rosids</taxon>
        <taxon>fabids</taxon>
        <taxon>Fabales</taxon>
        <taxon>Fabaceae</taxon>
        <taxon>Papilionoideae</taxon>
        <taxon>50 kb inversion clade</taxon>
        <taxon>dalbergioids sensu lato</taxon>
        <taxon>Dalbergieae</taxon>
        <taxon>Pterocarpus clade</taxon>
        <taxon>Stylosanthes</taxon>
    </lineage>
</organism>
<reference evidence="1 2" key="1">
    <citation type="journal article" date="2023" name="Plants (Basel)">
        <title>Bridging the Gap: Combining Genomics and Transcriptomics Approaches to Understand Stylosanthes scabra, an Orphan Legume from the Brazilian Caatinga.</title>
        <authorList>
            <person name="Ferreira-Neto J.R.C."/>
            <person name="da Silva M.D."/>
            <person name="Binneck E."/>
            <person name="de Melo N.F."/>
            <person name="da Silva R.H."/>
            <person name="de Melo A.L.T.M."/>
            <person name="Pandolfi V."/>
            <person name="Bustamante F.O."/>
            <person name="Brasileiro-Vidal A.C."/>
            <person name="Benko-Iseppon A.M."/>
        </authorList>
    </citation>
    <scope>NUCLEOTIDE SEQUENCE [LARGE SCALE GENOMIC DNA]</scope>
    <source>
        <tissue evidence="1">Leaves</tissue>
    </source>
</reference>
<dbReference type="Proteomes" id="UP001341840">
    <property type="component" value="Unassembled WGS sequence"/>
</dbReference>
<accession>A0ABU6US14</accession>
<evidence type="ECO:0000313" key="2">
    <source>
        <dbReference type="Proteomes" id="UP001341840"/>
    </source>
</evidence>
<comment type="caution">
    <text evidence="1">The sequence shown here is derived from an EMBL/GenBank/DDBJ whole genome shotgun (WGS) entry which is preliminary data.</text>
</comment>
<evidence type="ECO:0000313" key="1">
    <source>
        <dbReference type="EMBL" id="MED6164115.1"/>
    </source>
</evidence>
<feature type="non-terminal residue" evidence="1">
    <location>
        <position position="1"/>
    </location>
</feature>